<evidence type="ECO:0000313" key="1">
    <source>
        <dbReference type="EMBL" id="BAT97560.1"/>
    </source>
</evidence>
<dbReference type="EMBL" id="AP015042">
    <property type="protein sequence ID" value="BAT97560.1"/>
    <property type="molecule type" value="Genomic_DNA"/>
</dbReference>
<evidence type="ECO:0000313" key="2">
    <source>
        <dbReference type="Proteomes" id="UP000291084"/>
    </source>
</evidence>
<keyword evidence="2" id="KW-1185">Reference proteome</keyword>
<protein>
    <submittedName>
        <fullName evidence="1">Uncharacterized protein</fullName>
    </submittedName>
</protein>
<accession>A0A0S3SXE2</accession>
<dbReference type="AlphaFoldDB" id="A0A0S3SXE2"/>
<gene>
    <name evidence="1" type="primary">Vigan.09G103600</name>
    <name evidence="1" type="ORF">VIGAN_09103600</name>
</gene>
<feature type="non-terminal residue" evidence="1">
    <location>
        <position position="1"/>
    </location>
</feature>
<dbReference type="Proteomes" id="UP000291084">
    <property type="component" value="Chromosome 9"/>
</dbReference>
<name>A0A0S3SXE2_PHAAN</name>
<proteinExistence type="predicted"/>
<sequence>CAPLPHHDGSTFCSFWKSSKTPFNSGSTTFKVGYSSFSSIFYIFARLFNCRDFDSDIISVCCWLRIFRLSIKSKYLDRNPRCEVRDLESQF</sequence>
<organism evidence="1 2">
    <name type="scientific">Vigna angularis var. angularis</name>
    <dbReference type="NCBI Taxonomy" id="157739"/>
    <lineage>
        <taxon>Eukaryota</taxon>
        <taxon>Viridiplantae</taxon>
        <taxon>Streptophyta</taxon>
        <taxon>Embryophyta</taxon>
        <taxon>Tracheophyta</taxon>
        <taxon>Spermatophyta</taxon>
        <taxon>Magnoliopsida</taxon>
        <taxon>eudicotyledons</taxon>
        <taxon>Gunneridae</taxon>
        <taxon>Pentapetalae</taxon>
        <taxon>rosids</taxon>
        <taxon>fabids</taxon>
        <taxon>Fabales</taxon>
        <taxon>Fabaceae</taxon>
        <taxon>Papilionoideae</taxon>
        <taxon>50 kb inversion clade</taxon>
        <taxon>NPAAA clade</taxon>
        <taxon>indigoferoid/millettioid clade</taxon>
        <taxon>Phaseoleae</taxon>
        <taxon>Vigna</taxon>
    </lineage>
</organism>
<reference evidence="1 2" key="1">
    <citation type="journal article" date="2015" name="Sci. Rep.">
        <title>The power of single molecule real-time sequencing technology in the de novo assembly of a eukaryotic genome.</title>
        <authorList>
            <person name="Sakai H."/>
            <person name="Naito K."/>
            <person name="Ogiso-Tanaka E."/>
            <person name="Takahashi Y."/>
            <person name="Iseki K."/>
            <person name="Muto C."/>
            <person name="Satou K."/>
            <person name="Teruya K."/>
            <person name="Shiroma A."/>
            <person name="Shimoji M."/>
            <person name="Hirano T."/>
            <person name="Itoh T."/>
            <person name="Kaga A."/>
            <person name="Tomooka N."/>
        </authorList>
    </citation>
    <scope>NUCLEOTIDE SEQUENCE [LARGE SCALE GENOMIC DNA]</scope>
    <source>
        <strain evidence="2">cv. Shumari</strain>
    </source>
</reference>